<gene>
    <name evidence="1" type="ORF">DNG_04810</name>
</gene>
<reference evidence="1" key="1">
    <citation type="submission" date="2018-03" db="EMBL/GenBank/DDBJ databases">
        <authorList>
            <person name="Guldener U."/>
        </authorList>
    </citation>
    <scope>NUCLEOTIDE SEQUENCE</scope>
</reference>
<sequence length="57" mass="5914">MKIPSAAGCAAASTQHQAVHRYPGATSSLRVRLAGFALNAPAQGDRVWLVVNAIGRV</sequence>
<protein>
    <submittedName>
        <fullName evidence="1">Uncharacterized protein</fullName>
    </submittedName>
</protein>
<dbReference type="Proteomes" id="UP001187682">
    <property type="component" value="Unassembled WGS sequence"/>
</dbReference>
<keyword evidence="2" id="KW-1185">Reference proteome</keyword>
<evidence type="ECO:0000313" key="2">
    <source>
        <dbReference type="Proteomes" id="UP001187682"/>
    </source>
</evidence>
<dbReference type="AlphaFoldDB" id="A0AAE8MX51"/>
<dbReference type="EMBL" id="ONZQ02000006">
    <property type="protein sequence ID" value="SPO02137.1"/>
    <property type="molecule type" value="Genomic_DNA"/>
</dbReference>
<proteinExistence type="predicted"/>
<organism evidence="1 2">
    <name type="scientific">Cephalotrichum gorgonifer</name>
    <dbReference type="NCBI Taxonomy" id="2041049"/>
    <lineage>
        <taxon>Eukaryota</taxon>
        <taxon>Fungi</taxon>
        <taxon>Dikarya</taxon>
        <taxon>Ascomycota</taxon>
        <taxon>Pezizomycotina</taxon>
        <taxon>Sordariomycetes</taxon>
        <taxon>Hypocreomycetidae</taxon>
        <taxon>Microascales</taxon>
        <taxon>Microascaceae</taxon>
        <taxon>Cephalotrichum</taxon>
    </lineage>
</organism>
<accession>A0AAE8MX51</accession>
<evidence type="ECO:0000313" key="1">
    <source>
        <dbReference type="EMBL" id="SPO02137.1"/>
    </source>
</evidence>
<comment type="caution">
    <text evidence="1">The sequence shown here is derived from an EMBL/GenBank/DDBJ whole genome shotgun (WGS) entry which is preliminary data.</text>
</comment>
<name>A0AAE8MX51_9PEZI</name>